<comment type="function">
    <text evidence="1">Antenna complexes are light-harvesting systems, which transfer the excitation energy to the reaction centers.</text>
</comment>
<keyword evidence="8" id="KW-0460">Magnesium</keyword>
<evidence type="ECO:0000256" key="5">
    <source>
        <dbReference type="ARBA" id="ARBA00022549"/>
    </source>
</evidence>
<dbReference type="GO" id="GO:0030077">
    <property type="term" value="C:plasma membrane light-harvesting complex"/>
    <property type="evidence" value="ECO:0007669"/>
    <property type="project" value="InterPro"/>
</dbReference>
<organism evidence="16 17">
    <name type="scientific">Rhodoblastus acidophilus</name>
    <name type="common">Rhodopseudomonas acidophila</name>
    <dbReference type="NCBI Taxonomy" id="1074"/>
    <lineage>
        <taxon>Bacteria</taxon>
        <taxon>Pseudomonadati</taxon>
        <taxon>Pseudomonadota</taxon>
        <taxon>Alphaproteobacteria</taxon>
        <taxon>Hyphomicrobiales</taxon>
        <taxon>Rhodoblastaceae</taxon>
        <taxon>Rhodoblastus</taxon>
    </lineage>
</organism>
<evidence type="ECO:0000256" key="3">
    <source>
        <dbReference type="ARBA" id="ARBA00022475"/>
    </source>
</evidence>
<evidence type="ECO:0000256" key="11">
    <source>
        <dbReference type="ARBA" id="ARBA00022991"/>
    </source>
</evidence>
<evidence type="ECO:0000256" key="2">
    <source>
        <dbReference type="ARBA" id="ARBA00004249"/>
    </source>
</evidence>
<keyword evidence="4" id="KW-0148">Chlorophyll</keyword>
<evidence type="ECO:0000256" key="4">
    <source>
        <dbReference type="ARBA" id="ARBA00022494"/>
    </source>
</evidence>
<comment type="caution">
    <text evidence="16">The sequence shown here is derived from an EMBL/GenBank/DDBJ whole genome shotgun (WGS) entry which is preliminary data.</text>
</comment>
<keyword evidence="5" id="KW-0042">Antenna complex</keyword>
<evidence type="ECO:0000256" key="6">
    <source>
        <dbReference type="ARBA" id="ARBA00022692"/>
    </source>
</evidence>
<dbReference type="GO" id="GO:0042314">
    <property type="term" value="F:bacteriochlorophyll binding"/>
    <property type="evidence" value="ECO:0007669"/>
    <property type="project" value="UniProtKB-KW"/>
</dbReference>
<dbReference type="PRINTS" id="PR00673">
    <property type="entry name" value="LIGHTHARVSTA"/>
</dbReference>
<evidence type="ECO:0000313" key="17">
    <source>
        <dbReference type="Proteomes" id="UP000439113"/>
    </source>
</evidence>
<evidence type="ECO:0000313" key="16">
    <source>
        <dbReference type="EMBL" id="MTV32344.1"/>
    </source>
</evidence>
<evidence type="ECO:0000256" key="13">
    <source>
        <dbReference type="ARBA" id="ARBA00023243"/>
    </source>
</evidence>
<dbReference type="OrthoDB" id="7065223at2"/>
<evidence type="ECO:0000256" key="1">
    <source>
        <dbReference type="ARBA" id="ARBA00002455"/>
    </source>
</evidence>
<dbReference type="InterPro" id="IPR018332">
    <property type="entry name" value="Antenna_alpha"/>
</dbReference>
<dbReference type="InterPro" id="IPR000066">
    <property type="entry name" value="Antenna_a/b"/>
</dbReference>
<keyword evidence="7" id="KW-0479">Metal-binding</keyword>
<keyword evidence="11" id="KW-0157">Chromophore</keyword>
<evidence type="ECO:0000256" key="10">
    <source>
        <dbReference type="ARBA" id="ARBA00022989"/>
    </source>
</evidence>
<dbReference type="RefSeq" id="WP_155447026.1">
    <property type="nucleotide sequence ID" value="NZ_JAOQNR010000007.1"/>
</dbReference>
<accession>A0A6N8DU28</accession>
<dbReference type="GO" id="GO:0005886">
    <property type="term" value="C:plasma membrane"/>
    <property type="evidence" value="ECO:0007669"/>
    <property type="project" value="UniProtKB-SubCell"/>
</dbReference>
<keyword evidence="12 14" id="KW-0472">Membrane</keyword>
<evidence type="ECO:0000256" key="12">
    <source>
        <dbReference type="ARBA" id="ARBA00023136"/>
    </source>
</evidence>
<feature type="domain" description="Antenna complex alpha/beta subunit" evidence="15">
    <location>
        <begin position="4"/>
        <end position="41"/>
    </location>
</feature>
<keyword evidence="10 14" id="KW-1133">Transmembrane helix</keyword>
<keyword evidence="3" id="KW-1003">Cell membrane</keyword>
<keyword evidence="13" id="KW-0437">Light-harvesting polypeptide</keyword>
<dbReference type="Gene3D" id="4.10.220.20">
    <property type="entry name" value="Light-harvesting complex"/>
    <property type="match status" value="1"/>
</dbReference>
<comment type="subcellular location">
    <subcellularLocation>
        <location evidence="2">Cell inner membrane</location>
        <topology evidence="2">Single-pass type II membrane protein</topology>
    </subcellularLocation>
</comment>
<sequence>MNQGKIWTVVDPAVGLPLLLGSVAVTALLVHLAILQNTTWFPAFMQGGMKKSAAIVHVVG</sequence>
<proteinExistence type="predicted"/>
<evidence type="ECO:0000256" key="8">
    <source>
        <dbReference type="ARBA" id="ARBA00022842"/>
    </source>
</evidence>
<evidence type="ECO:0000256" key="9">
    <source>
        <dbReference type="ARBA" id="ARBA00022956"/>
    </source>
</evidence>
<dbReference type="AlphaFoldDB" id="A0A6N8DU28"/>
<dbReference type="Proteomes" id="UP000439113">
    <property type="component" value="Unassembled WGS sequence"/>
</dbReference>
<protein>
    <submittedName>
        <fullName evidence="16">Light-harvesting protein</fullName>
    </submittedName>
</protein>
<keyword evidence="6 14" id="KW-0812">Transmembrane</keyword>
<keyword evidence="9" id="KW-0076">Bacteriochlorophyll</keyword>
<name>A0A6N8DU28_RHOAC</name>
<evidence type="ECO:0000259" key="15">
    <source>
        <dbReference type="Pfam" id="PF00556"/>
    </source>
</evidence>
<dbReference type="EMBL" id="WNKS01000015">
    <property type="protein sequence ID" value="MTV32344.1"/>
    <property type="molecule type" value="Genomic_DNA"/>
</dbReference>
<dbReference type="GO" id="GO:0019684">
    <property type="term" value="P:photosynthesis, light reaction"/>
    <property type="evidence" value="ECO:0007669"/>
    <property type="project" value="InterPro"/>
</dbReference>
<evidence type="ECO:0000256" key="7">
    <source>
        <dbReference type="ARBA" id="ARBA00022723"/>
    </source>
</evidence>
<gene>
    <name evidence="16" type="ORF">GJ654_15245</name>
</gene>
<dbReference type="InterPro" id="IPR035889">
    <property type="entry name" value="Light-harvesting_complex"/>
</dbReference>
<feature type="transmembrane region" description="Helical" evidence="14">
    <location>
        <begin position="12"/>
        <end position="35"/>
    </location>
</feature>
<evidence type="ECO:0000256" key="14">
    <source>
        <dbReference type="SAM" id="Phobius"/>
    </source>
</evidence>
<dbReference type="SUPFAM" id="SSF56918">
    <property type="entry name" value="Light-harvesting complex subunits"/>
    <property type="match status" value="1"/>
</dbReference>
<dbReference type="GO" id="GO:0046872">
    <property type="term" value="F:metal ion binding"/>
    <property type="evidence" value="ECO:0007669"/>
    <property type="project" value="UniProtKB-KW"/>
</dbReference>
<reference evidence="16 17" key="1">
    <citation type="submission" date="2019-11" db="EMBL/GenBank/DDBJ databases">
        <title>Whole-genome sequence of a Rhodoblastus acidophilus DSM 142.</title>
        <authorList>
            <person name="Kyndt J.A."/>
            <person name="Meyer T.E."/>
        </authorList>
    </citation>
    <scope>NUCLEOTIDE SEQUENCE [LARGE SCALE GENOMIC DNA]</scope>
    <source>
        <strain evidence="16 17">DSM 142</strain>
    </source>
</reference>
<dbReference type="Pfam" id="PF00556">
    <property type="entry name" value="LHC"/>
    <property type="match status" value="1"/>
</dbReference>